<feature type="region of interest" description="Disordered" evidence="4">
    <location>
        <begin position="566"/>
        <end position="600"/>
    </location>
</feature>
<dbReference type="SUPFAM" id="SSF55781">
    <property type="entry name" value="GAF domain-like"/>
    <property type="match status" value="1"/>
</dbReference>
<keyword evidence="5" id="KW-1133">Transmembrane helix</keyword>
<keyword evidence="8" id="KW-1185">Reference proteome</keyword>
<evidence type="ECO:0000259" key="6">
    <source>
        <dbReference type="SMART" id="SM00387"/>
    </source>
</evidence>
<dbReference type="InterPro" id="IPR029016">
    <property type="entry name" value="GAF-like_dom_sf"/>
</dbReference>
<feature type="transmembrane region" description="Helical" evidence="5">
    <location>
        <begin position="66"/>
        <end position="87"/>
    </location>
</feature>
<accession>A0A917PQ00</accession>
<keyword evidence="1" id="KW-0808">Transferase</keyword>
<reference evidence="7" key="2">
    <citation type="submission" date="2020-09" db="EMBL/GenBank/DDBJ databases">
        <authorList>
            <person name="Sun Q."/>
            <person name="Ohkuma M."/>
        </authorList>
    </citation>
    <scope>NUCLEOTIDE SEQUENCE</scope>
    <source>
        <strain evidence="7">JCM 14371</strain>
    </source>
</reference>
<keyword evidence="5" id="KW-0472">Membrane</keyword>
<dbReference type="PANTHER" id="PTHR24421:SF61">
    <property type="entry name" value="OXYGEN SENSOR HISTIDINE KINASE NREB"/>
    <property type="match status" value="1"/>
</dbReference>
<organism evidence="7 8">
    <name type="scientific">Deinococcus aquiradiocola</name>
    <dbReference type="NCBI Taxonomy" id="393059"/>
    <lineage>
        <taxon>Bacteria</taxon>
        <taxon>Thermotogati</taxon>
        <taxon>Deinococcota</taxon>
        <taxon>Deinococci</taxon>
        <taxon>Deinococcales</taxon>
        <taxon>Deinococcaceae</taxon>
        <taxon>Deinococcus</taxon>
    </lineage>
</organism>
<dbReference type="Gene3D" id="3.30.450.40">
    <property type="match status" value="1"/>
</dbReference>
<dbReference type="InterPro" id="IPR036890">
    <property type="entry name" value="HATPase_C_sf"/>
</dbReference>
<dbReference type="EMBL" id="BMOE01000016">
    <property type="protein sequence ID" value="GGJ86772.1"/>
    <property type="molecule type" value="Genomic_DNA"/>
</dbReference>
<keyword evidence="5" id="KW-0812">Transmembrane</keyword>
<evidence type="ECO:0000256" key="3">
    <source>
        <dbReference type="ARBA" id="ARBA00023012"/>
    </source>
</evidence>
<dbReference type="PANTHER" id="PTHR24421">
    <property type="entry name" value="NITRATE/NITRITE SENSOR PROTEIN NARX-RELATED"/>
    <property type="match status" value="1"/>
</dbReference>
<feature type="transmembrane region" description="Helical" evidence="5">
    <location>
        <begin position="142"/>
        <end position="164"/>
    </location>
</feature>
<proteinExistence type="predicted"/>
<evidence type="ECO:0000256" key="1">
    <source>
        <dbReference type="ARBA" id="ARBA00022679"/>
    </source>
</evidence>
<dbReference type="GO" id="GO:0000155">
    <property type="term" value="F:phosphorelay sensor kinase activity"/>
    <property type="evidence" value="ECO:0007669"/>
    <property type="project" value="InterPro"/>
</dbReference>
<feature type="domain" description="Histidine kinase/HSP90-like ATPase" evidence="6">
    <location>
        <begin position="460"/>
        <end position="559"/>
    </location>
</feature>
<evidence type="ECO:0000256" key="2">
    <source>
        <dbReference type="ARBA" id="ARBA00022777"/>
    </source>
</evidence>
<dbReference type="SUPFAM" id="SSF55874">
    <property type="entry name" value="ATPase domain of HSP90 chaperone/DNA topoisomerase II/histidine kinase"/>
    <property type="match status" value="1"/>
</dbReference>
<gene>
    <name evidence="7" type="ORF">GCM10008939_33430</name>
</gene>
<dbReference type="Proteomes" id="UP000635726">
    <property type="component" value="Unassembled WGS sequence"/>
</dbReference>
<dbReference type="Gene3D" id="1.20.5.1930">
    <property type="match status" value="1"/>
</dbReference>
<dbReference type="Pfam" id="PF07730">
    <property type="entry name" value="HisKA_3"/>
    <property type="match status" value="1"/>
</dbReference>
<dbReference type="InterPro" id="IPR025828">
    <property type="entry name" value="Put_sensor_dom"/>
</dbReference>
<dbReference type="InterPro" id="IPR050482">
    <property type="entry name" value="Sensor_HK_TwoCompSys"/>
</dbReference>
<dbReference type="AlphaFoldDB" id="A0A917PQ00"/>
<dbReference type="SMART" id="SM00387">
    <property type="entry name" value="HATPase_c"/>
    <property type="match status" value="1"/>
</dbReference>
<protein>
    <submittedName>
        <fullName evidence="7">Histidine kinase</fullName>
    </submittedName>
</protein>
<feature type="transmembrane region" description="Helical" evidence="5">
    <location>
        <begin position="39"/>
        <end position="60"/>
    </location>
</feature>
<name>A0A917PQ00_9DEIO</name>
<dbReference type="GO" id="GO:0046983">
    <property type="term" value="F:protein dimerization activity"/>
    <property type="evidence" value="ECO:0007669"/>
    <property type="project" value="InterPro"/>
</dbReference>
<feature type="transmembrane region" description="Helical" evidence="5">
    <location>
        <begin position="184"/>
        <end position="202"/>
    </location>
</feature>
<feature type="region of interest" description="Disordered" evidence="4">
    <location>
        <begin position="1"/>
        <end position="21"/>
    </location>
</feature>
<evidence type="ECO:0000313" key="8">
    <source>
        <dbReference type="Proteomes" id="UP000635726"/>
    </source>
</evidence>
<dbReference type="Pfam" id="PF13796">
    <property type="entry name" value="Sensor"/>
    <property type="match status" value="1"/>
</dbReference>
<dbReference type="Pfam" id="PF02518">
    <property type="entry name" value="HATPase_c"/>
    <property type="match status" value="1"/>
</dbReference>
<comment type="caution">
    <text evidence="7">The sequence shown here is derived from an EMBL/GenBank/DDBJ whole genome shotgun (WGS) entry which is preliminary data.</text>
</comment>
<evidence type="ECO:0000313" key="7">
    <source>
        <dbReference type="EMBL" id="GGJ86772.1"/>
    </source>
</evidence>
<dbReference type="GO" id="GO:0016020">
    <property type="term" value="C:membrane"/>
    <property type="evidence" value="ECO:0007669"/>
    <property type="project" value="InterPro"/>
</dbReference>
<keyword evidence="3" id="KW-0902">Two-component regulatory system</keyword>
<evidence type="ECO:0000256" key="5">
    <source>
        <dbReference type="SAM" id="Phobius"/>
    </source>
</evidence>
<dbReference type="InterPro" id="IPR003594">
    <property type="entry name" value="HATPase_dom"/>
</dbReference>
<dbReference type="InterPro" id="IPR011712">
    <property type="entry name" value="Sig_transdc_His_kin_sub3_dim/P"/>
</dbReference>
<sequence length="600" mass="62965">MTRTFLTSPPPSTSGVTGEPRPPRGYFGELWHPATYRHLAYHLLSVPLALLYFTVISVLLSFGAGLLVVVVGAAFLLLLLLVAQAFAELERVLGEALLDVTLPRPRRPLRSSGVWDWAVKTVTDAQTYKTALYLLLKLPFSLVAFTLTVTLVLPGVALVVGSVLPSGFWSGLDGLQLAVGGLGVRALLGVAGVGLTVLGVAVQNLLGRAWAFVTVQLLTDADGSQSARREAEALGRGAQAIPYTVDPQDTLRLLLARGLDASAACRAEVVTPDLHLTLGEDRPAPDGTGAAGRALLYPLNAGEASLGELSVQYDAQMPPSRPELNFWAATAAQAATALNTARLLREARDHGSELERARLARELHDSVAQALYGLSLGTRSARALLDQGRPDEARRSLEYAVNLADGASAEMKALLFALRPDALQEGGLVSALARLTEMLTLRYGLNATLDALHEPSLPEETLGALYRIAQEASHNAVKHARGATRVAVSLVRSSAPGRPDRWTLTVQDDGQGFDPDAVRGGTLGLRSMRERAAGHGMAFALHAAPGEGTTVRVTVDEAAPALSPLPVATAPAPATSAPVTPAPATSAPVASTPAPTEDPA</sequence>
<dbReference type="RefSeq" id="WP_188964447.1">
    <property type="nucleotide sequence ID" value="NZ_BMOE01000016.1"/>
</dbReference>
<dbReference type="CDD" id="cd16917">
    <property type="entry name" value="HATPase_UhpB-NarQ-NarX-like"/>
    <property type="match status" value="1"/>
</dbReference>
<evidence type="ECO:0000256" key="4">
    <source>
        <dbReference type="SAM" id="MobiDB-lite"/>
    </source>
</evidence>
<dbReference type="Gene3D" id="3.30.565.10">
    <property type="entry name" value="Histidine kinase-like ATPase, C-terminal domain"/>
    <property type="match status" value="1"/>
</dbReference>
<keyword evidence="2 7" id="KW-0418">Kinase</keyword>
<reference evidence="7" key="1">
    <citation type="journal article" date="2014" name="Int. J. Syst. Evol. Microbiol.">
        <title>Complete genome sequence of Corynebacterium casei LMG S-19264T (=DSM 44701T), isolated from a smear-ripened cheese.</title>
        <authorList>
            <consortium name="US DOE Joint Genome Institute (JGI-PGF)"/>
            <person name="Walter F."/>
            <person name="Albersmeier A."/>
            <person name="Kalinowski J."/>
            <person name="Ruckert C."/>
        </authorList>
    </citation>
    <scope>NUCLEOTIDE SEQUENCE</scope>
    <source>
        <strain evidence="7">JCM 14371</strain>
    </source>
</reference>